<dbReference type="RefSeq" id="WP_394385767.1">
    <property type="nucleotide sequence ID" value="NZ_JBIGIB010000004.1"/>
</dbReference>
<proteinExistence type="predicted"/>
<dbReference type="Proteomes" id="UP001606303">
    <property type="component" value="Unassembled WGS sequence"/>
</dbReference>
<evidence type="ECO:0000313" key="1">
    <source>
        <dbReference type="EMBL" id="MFG6467893.1"/>
    </source>
</evidence>
<keyword evidence="2" id="KW-1185">Reference proteome</keyword>
<sequence length="312" mass="33857">MTRPLSAAERLHLTSAVRARTASSLLRAQADVARLQRSWADALAGSDLDRMVSWAVLVLSAQVRLGTFQATCEQRPLAPALCAGGVAHGVQAWSLYVPLAARAGRELWLPTGHEPQLPWLWALAELSGMEPEATWLAGLLHAWFRSGVMDSVPADPALNDLMWCLVKARHTGVWPDETEWPETLGRYRPLMALEGTDPGAAVDAVHAVGDLALRCRAEVLEVQPDLAYETEPWGLLPLDLLLLSHQRVARRGAPLPGLRDHPWTASPMAQMPVGRPAPAEPADAQMAQLAAVARQQLGDAWQQFPALPAVPD</sequence>
<evidence type="ECO:0000313" key="2">
    <source>
        <dbReference type="Proteomes" id="UP001606303"/>
    </source>
</evidence>
<protein>
    <submittedName>
        <fullName evidence="1">Uncharacterized protein</fullName>
    </submittedName>
</protein>
<gene>
    <name evidence="1" type="ORF">ACG01O_14805</name>
</gene>
<reference evidence="1 2" key="1">
    <citation type="submission" date="2024-08" db="EMBL/GenBank/DDBJ databases">
        <authorList>
            <person name="Lu H."/>
        </authorList>
    </citation>
    <scope>NUCLEOTIDE SEQUENCE [LARGE SCALE GENOMIC DNA]</scope>
    <source>
        <strain evidence="1 2">BYS87W</strain>
    </source>
</reference>
<organism evidence="1 2">
    <name type="scientific">Pelomonas baiyunensis</name>
    <dbReference type="NCBI Taxonomy" id="3299026"/>
    <lineage>
        <taxon>Bacteria</taxon>
        <taxon>Pseudomonadati</taxon>
        <taxon>Pseudomonadota</taxon>
        <taxon>Betaproteobacteria</taxon>
        <taxon>Burkholderiales</taxon>
        <taxon>Sphaerotilaceae</taxon>
        <taxon>Roseateles</taxon>
    </lineage>
</organism>
<name>A0ABW7H0X8_9BURK</name>
<comment type="caution">
    <text evidence="1">The sequence shown here is derived from an EMBL/GenBank/DDBJ whole genome shotgun (WGS) entry which is preliminary data.</text>
</comment>
<dbReference type="EMBL" id="JBIGIB010000004">
    <property type="protein sequence ID" value="MFG6467893.1"/>
    <property type="molecule type" value="Genomic_DNA"/>
</dbReference>
<accession>A0ABW7H0X8</accession>